<gene>
    <name evidence="1" type="ORF">KOY49_01190</name>
</gene>
<evidence type="ECO:0000313" key="2">
    <source>
        <dbReference type="Proteomes" id="UP000677117"/>
    </source>
</evidence>
<proteinExistence type="predicted"/>
<dbReference type="AlphaFoldDB" id="A0A8F1MAP4"/>
<dbReference type="EMBL" id="CP076459">
    <property type="protein sequence ID" value="QWQ31615.1"/>
    <property type="molecule type" value="Genomic_DNA"/>
</dbReference>
<dbReference type="KEGG" id="mvl:KOY49_01190"/>
<organism evidence="1 2">
    <name type="scientific">Candidatus Minimicrobia vallesae</name>
    <dbReference type="NCBI Taxonomy" id="2841264"/>
    <lineage>
        <taxon>Bacteria</taxon>
        <taxon>Candidatus Saccharimonadota</taxon>
        <taxon>Candidatus Saccharimonadota incertae sedis</taxon>
        <taxon>Candidatus Minimicrobia</taxon>
    </lineage>
</organism>
<sequence length="139" mass="16075">MSETFADKVKALNLPLDQIIVIGSGILDQLGIRPASDIDLAASPDLMKKLSEESGDWIKKFDDNQRFYFVKDDGSAEVWDGWVFDGQAVSYDDLLDYAVEYGGVRFVNLEFLYQWKKWRSREKDVQDVKLIDEWRANNE</sequence>
<accession>A0A8F1MAP4</accession>
<protein>
    <submittedName>
        <fullName evidence="1">Uncharacterized protein</fullName>
    </submittedName>
</protein>
<keyword evidence="2" id="KW-1185">Reference proteome</keyword>
<evidence type="ECO:0000313" key="1">
    <source>
        <dbReference type="EMBL" id="QWQ31615.1"/>
    </source>
</evidence>
<name>A0A8F1MAP4_9BACT</name>
<dbReference type="RefSeq" id="WP_232736381.1">
    <property type="nucleotide sequence ID" value="NZ_CP076459.1"/>
</dbReference>
<reference evidence="1" key="1">
    <citation type="submission" date="2021-06" db="EMBL/GenBank/DDBJ databases">
        <title>An adapted protocol for Saccharibacteria cultivation: two new species join this phylum of Candidate Phyla Radiations.</title>
        <authorList>
            <person name="Ibrahim A."/>
            <person name="Maatouk M."/>
            <person name="Raoult D."/>
            <person name="Bittar F."/>
        </authorList>
    </citation>
    <scope>NUCLEOTIDE SEQUENCE</scope>
    <source>
        <strain evidence="1">IHU2</strain>
    </source>
</reference>
<dbReference type="Proteomes" id="UP000677117">
    <property type="component" value="Chromosome"/>
</dbReference>